<dbReference type="Pfam" id="PF17356">
    <property type="entry name" value="PBSX_XtrA"/>
    <property type="match status" value="1"/>
</dbReference>
<dbReference type="PATRIC" id="fig|1423.173.peg.40"/>
<sequence>MYNPREINIKKDFTIQQKIDPGKVQIIVLDGNQGTAHVLDAPEHGKTVIQTVKGSFARVDHEIGFKVR</sequence>
<protein>
    <recommendedName>
        <fullName evidence="3">XtrA/YqaO family protein</fullName>
    </recommendedName>
</protein>
<gene>
    <name evidence="1" type="ORF">SC09_Contig17orf00040</name>
</gene>
<dbReference type="EMBL" id="JXBC01000001">
    <property type="protein sequence ID" value="KIU12923.1"/>
    <property type="molecule type" value="Genomic_DNA"/>
</dbReference>
<name>A0A0D1IUB3_BACIU</name>
<accession>A0A0D1IUB3</accession>
<reference evidence="1 2" key="1">
    <citation type="submission" date="2014-12" db="EMBL/GenBank/DDBJ databases">
        <title>Comparative genome analysis of Bacillus coagulans HM-08, Clostridium butyricum HM-68, Bacillus subtilis HM-66 and Bacillus licheniformis BL-09.</title>
        <authorList>
            <person name="Zhang H."/>
        </authorList>
    </citation>
    <scope>NUCLEOTIDE SEQUENCE [LARGE SCALE GENOMIC DNA]</scope>
    <source>
        <strain evidence="1 2">HM-66</strain>
    </source>
</reference>
<evidence type="ECO:0008006" key="3">
    <source>
        <dbReference type="Google" id="ProtNLM"/>
    </source>
</evidence>
<dbReference type="RefSeq" id="WP_043856851.1">
    <property type="nucleotide sequence ID" value="NZ_NPCN01000027.1"/>
</dbReference>
<dbReference type="InterPro" id="IPR035530">
    <property type="entry name" value="PBSX_XtrA"/>
</dbReference>
<dbReference type="Proteomes" id="UP000032247">
    <property type="component" value="Unassembled WGS sequence"/>
</dbReference>
<comment type="caution">
    <text evidence="1">The sequence shown here is derived from an EMBL/GenBank/DDBJ whole genome shotgun (WGS) entry which is preliminary data.</text>
</comment>
<organism evidence="1 2">
    <name type="scientific">Bacillus subtilis</name>
    <dbReference type="NCBI Taxonomy" id="1423"/>
    <lineage>
        <taxon>Bacteria</taxon>
        <taxon>Bacillati</taxon>
        <taxon>Bacillota</taxon>
        <taxon>Bacilli</taxon>
        <taxon>Bacillales</taxon>
        <taxon>Bacillaceae</taxon>
        <taxon>Bacillus</taxon>
    </lineage>
</organism>
<evidence type="ECO:0000313" key="1">
    <source>
        <dbReference type="EMBL" id="KIU12923.1"/>
    </source>
</evidence>
<proteinExistence type="predicted"/>
<dbReference type="AlphaFoldDB" id="A0A0D1IUB3"/>
<evidence type="ECO:0000313" key="2">
    <source>
        <dbReference type="Proteomes" id="UP000032247"/>
    </source>
</evidence>